<evidence type="ECO:0000259" key="1">
    <source>
        <dbReference type="PROSITE" id="PS51029"/>
    </source>
</evidence>
<dbReference type="Proteomes" id="UP000007801">
    <property type="component" value="Unassembled WGS sequence"/>
</dbReference>
<dbReference type="SMART" id="SM00595">
    <property type="entry name" value="MADF"/>
    <property type="match status" value="1"/>
</dbReference>
<dbReference type="InterPro" id="IPR006578">
    <property type="entry name" value="MADF-dom"/>
</dbReference>
<sequence length="249" mass="28800">MSTFTKKIDWKPELVKHLLDLLKQQPNLYDPKHIFYQDKRVRSESLQLILTALRPKCPHLTVEDIKIKYGALRSHFLALNRRNASDMPAGSKLQLPYWYEHMEFLRPHIRGIRMRVDEGGGGNLGSSAKKFKQDDHLEALDSILGTKENNAVLPLTEESSEDDELSHISFVPQRHHHPAPSEERSPYEPILNIAKDALQKLAQRQRYSPDVDAFGEVIKAEMQSIQNPSQRKRLRNKLMKVIIEHSEDD</sequence>
<organism evidence="2 3">
    <name type="scientific">Drosophila ananassae</name>
    <name type="common">Fruit fly</name>
    <dbReference type="NCBI Taxonomy" id="7217"/>
    <lineage>
        <taxon>Eukaryota</taxon>
        <taxon>Metazoa</taxon>
        <taxon>Ecdysozoa</taxon>
        <taxon>Arthropoda</taxon>
        <taxon>Hexapoda</taxon>
        <taxon>Insecta</taxon>
        <taxon>Pterygota</taxon>
        <taxon>Neoptera</taxon>
        <taxon>Endopterygota</taxon>
        <taxon>Diptera</taxon>
        <taxon>Brachycera</taxon>
        <taxon>Muscomorpha</taxon>
        <taxon>Ephydroidea</taxon>
        <taxon>Drosophilidae</taxon>
        <taxon>Drosophila</taxon>
        <taxon>Sophophora</taxon>
    </lineage>
</organism>
<gene>
    <name evidence="2" type="primary">Dana\GF19614</name>
    <name evidence="2" type="synonym">dana_GLEANR_21889</name>
    <name evidence="2" type="ORF">GF19614</name>
</gene>
<dbReference type="AlphaFoldDB" id="B3N1W0"/>
<dbReference type="PANTHER" id="PTHR12243">
    <property type="entry name" value="MADF DOMAIN TRANSCRIPTION FACTOR"/>
    <property type="match status" value="1"/>
</dbReference>
<dbReference type="OrthoDB" id="7865103at2759"/>
<feature type="domain" description="MADF" evidence="1">
    <location>
        <begin position="17"/>
        <end position="110"/>
    </location>
</feature>
<proteinExistence type="predicted"/>
<dbReference type="OMA" id="HKESPPF"/>
<keyword evidence="3" id="KW-1185">Reference proteome</keyword>
<dbReference type="PROSITE" id="PS51029">
    <property type="entry name" value="MADF"/>
    <property type="match status" value="1"/>
</dbReference>
<name>B3N1W0_DROAN</name>
<accession>B3N1W0</accession>
<dbReference type="PhylomeDB" id="B3N1W0"/>
<evidence type="ECO:0000313" key="3">
    <source>
        <dbReference type="Proteomes" id="UP000007801"/>
    </source>
</evidence>
<dbReference type="PANTHER" id="PTHR12243:SF67">
    <property type="entry name" value="COREPRESSOR OF PANGOLIN, ISOFORM A-RELATED"/>
    <property type="match status" value="1"/>
</dbReference>
<dbReference type="Pfam" id="PF10545">
    <property type="entry name" value="MADF_DNA_bdg"/>
    <property type="match status" value="1"/>
</dbReference>
<dbReference type="EMBL" id="CH902663">
    <property type="protein sequence ID" value="EDV30001.1"/>
    <property type="molecule type" value="Genomic_DNA"/>
</dbReference>
<reference evidence="2 3" key="1">
    <citation type="journal article" date="2007" name="Nature">
        <title>Evolution of genes and genomes on the Drosophila phylogeny.</title>
        <authorList>
            <consortium name="Drosophila 12 Genomes Consortium"/>
            <person name="Clark A.G."/>
            <person name="Eisen M.B."/>
            <person name="Smith D.R."/>
            <person name="Bergman C.M."/>
            <person name="Oliver B."/>
            <person name="Markow T.A."/>
            <person name="Kaufman T.C."/>
            <person name="Kellis M."/>
            <person name="Gelbart W."/>
            <person name="Iyer V.N."/>
            <person name="Pollard D.A."/>
            <person name="Sackton T.B."/>
            <person name="Larracuente A.M."/>
            <person name="Singh N.D."/>
            <person name="Abad J.P."/>
            <person name="Abt D.N."/>
            <person name="Adryan B."/>
            <person name="Aguade M."/>
            <person name="Akashi H."/>
            <person name="Anderson W.W."/>
            <person name="Aquadro C.F."/>
            <person name="Ardell D.H."/>
            <person name="Arguello R."/>
            <person name="Artieri C.G."/>
            <person name="Barbash D.A."/>
            <person name="Barker D."/>
            <person name="Barsanti P."/>
            <person name="Batterham P."/>
            <person name="Batzoglou S."/>
            <person name="Begun D."/>
            <person name="Bhutkar A."/>
            <person name="Blanco E."/>
            <person name="Bosak S.A."/>
            <person name="Bradley R.K."/>
            <person name="Brand A.D."/>
            <person name="Brent M.R."/>
            <person name="Brooks A.N."/>
            <person name="Brown R.H."/>
            <person name="Butlin R.K."/>
            <person name="Caggese C."/>
            <person name="Calvi B.R."/>
            <person name="Bernardo de Carvalho A."/>
            <person name="Caspi A."/>
            <person name="Castrezana S."/>
            <person name="Celniker S.E."/>
            <person name="Chang J.L."/>
            <person name="Chapple C."/>
            <person name="Chatterji S."/>
            <person name="Chinwalla A."/>
            <person name="Civetta A."/>
            <person name="Clifton S.W."/>
            <person name="Comeron J.M."/>
            <person name="Costello J.C."/>
            <person name="Coyne J.A."/>
            <person name="Daub J."/>
            <person name="David R.G."/>
            <person name="Delcher A.L."/>
            <person name="Delehaunty K."/>
            <person name="Do C.B."/>
            <person name="Ebling H."/>
            <person name="Edwards K."/>
            <person name="Eickbush T."/>
            <person name="Evans J.D."/>
            <person name="Filipski A."/>
            <person name="Findeiss S."/>
            <person name="Freyhult E."/>
            <person name="Fulton L."/>
            <person name="Fulton R."/>
            <person name="Garcia A.C."/>
            <person name="Gardiner A."/>
            <person name="Garfield D.A."/>
            <person name="Garvin B.E."/>
            <person name="Gibson G."/>
            <person name="Gilbert D."/>
            <person name="Gnerre S."/>
            <person name="Godfrey J."/>
            <person name="Good R."/>
            <person name="Gotea V."/>
            <person name="Gravely B."/>
            <person name="Greenberg A.J."/>
            <person name="Griffiths-Jones S."/>
            <person name="Gross S."/>
            <person name="Guigo R."/>
            <person name="Gustafson E.A."/>
            <person name="Haerty W."/>
            <person name="Hahn M.W."/>
            <person name="Halligan D.L."/>
            <person name="Halpern A.L."/>
            <person name="Halter G.M."/>
            <person name="Han M.V."/>
            <person name="Heger A."/>
            <person name="Hillier L."/>
            <person name="Hinrichs A.S."/>
            <person name="Holmes I."/>
            <person name="Hoskins R.A."/>
            <person name="Hubisz M.J."/>
            <person name="Hultmark D."/>
            <person name="Huntley M.A."/>
            <person name="Jaffe D.B."/>
            <person name="Jagadeeshan S."/>
            <person name="Jeck W.R."/>
            <person name="Johnson J."/>
            <person name="Jones C.D."/>
            <person name="Jordan W.C."/>
            <person name="Karpen G.H."/>
            <person name="Kataoka E."/>
            <person name="Keightley P.D."/>
            <person name="Kheradpour P."/>
            <person name="Kirkness E.F."/>
            <person name="Koerich L.B."/>
            <person name="Kristiansen K."/>
            <person name="Kudrna D."/>
            <person name="Kulathinal R.J."/>
            <person name="Kumar S."/>
            <person name="Kwok R."/>
            <person name="Lander E."/>
            <person name="Langley C.H."/>
            <person name="Lapoint R."/>
            <person name="Lazzaro B.P."/>
            <person name="Lee S.J."/>
            <person name="Levesque L."/>
            <person name="Li R."/>
            <person name="Lin C.F."/>
            <person name="Lin M.F."/>
            <person name="Lindblad-Toh K."/>
            <person name="Llopart A."/>
            <person name="Long M."/>
            <person name="Low L."/>
            <person name="Lozovsky E."/>
            <person name="Lu J."/>
            <person name="Luo M."/>
            <person name="Machado C.A."/>
            <person name="Makalowski W."/>
            <person name="Marzo M."/>
            <person name="Matsuda M."/>
            <person name="Matzkin L."/>
            <person name="McAllister B."/>
            <person name="McBride C.S."/>
            <person name="McKernan B."/>
            <person name="McKernan K."/>
            <person name="Mendez-Lago M."/>
            <person name="Minx P."/>
            <person name="Mollenhauer M.U."/>
            <person name="Montooth K."/>
            <person name="Mount S.M."/>
            <person name="Mu X."/>
            <person name="Myers E."/>
            <person name="Negre B."/>
            <person name="Newfeld S."/>
            <person name="Nielsen R."/>
            <person name="Noor M.A."/>
            <person name="O'Grady P."/>
            <person name="Pachter L."/>
            <person name="Papaceit M."/>
            <person name="Parisi M.J."/>
            <person name="Parisi M."/>
            <person name="Parts L."/>
            <person name="Pedersen J.S."/>
            <person name="Pesole G."/>
            <person name="Phillippy A.M."/>
            <person name="Ponting C.P."/>
            <person name="Pop M."/>
            <person name="Porcelli D."/>
            <person name="Powell J.R."/>
            <person name="Prohaska S."/>
            <person name="Pruitt K."/>
            <person name="Puig M."/>
            <person name="Quesneville H."/>
            <person name="Ram K.R."/>
            <person name="Rand D."/>
            <person name="Rasmussen M.D."/>
            <person name="Reed L.K."/>
            <person name="Reenan R."/>
            <person name="Reily A."/>
            <person name="Remington K.A."/>
            <person name="Rieger T.T."/>
            <person name="Ritchie M.G."/>
            <person name="Robin C."/>
            <person name="Rogers Y.H."/>
            <person name="Rohde C."/>
            <person name="Rozas J."/>
            <person name="Rubenfield M.J."/>
            <person name="Ruiz A."/>
            <person name="Russo S."/>
            <person name="Salzberg S.L."/>
            <person name="Sanchez-Gracia A."/>
            <person name="Saranga D.J."/>
            <person name="Sato H."/>
            <person name="Schaeffer S.W."/>
            <person name="Schatz M.C."/>
            <person name="Schlenke T."/>
            <person name="Schwartz R."/>
            <person name="Segarra C."/>
            <person name="Singh R.S."/>
            <person name="Sirot L."/>
            <person name="Sirota M."/>
            <person name="Sisneros N.B."/>
            <person name="Smith C.D."/>
            <person name="Smith T.F."/>
            <person name="Spieth J."/>
            <person name="Stage D.E."/>
            <person name="Stark A."/>
            <person name="Stephan W."/>
            <person name="Strausberg R.L."/>
            <person name="Strempel S."/>
            <person name="Sturgill D."/>
            <person name="Sutton G."/>
            <person name="Sutton G.G."/>
            <person name="Tao W."/>
            <person name="Teichmann S."/>
            <person name="Tobari Y.N."/>
            <person name="Tomimura Y."/>
            <person name="Tsolas J.M."/>
            <person name="Valente V.L."/>
            <person name="Venter E."/>
            <person name="Venter J.C."/>
            <person name="Vicario S."/>
            <person name="Vieira F.G."/>
            <person name="Vilella A.J."/>
            <person name="Villasante A."/>
            <person name="Walenz B."/>
            <person name="Wang J."/>
            <person name="Wasserman M."/>
            <person name="Watts T."/>
            <person name="Wilson D."/>
            <person name="Wilson R.K."/>
            <person name="Wing R.A."/>
            <person name="Wolfner M.F."/>
            <person name="Wong A."/>
            <person name="Wong G.K."/>
            <person name="Wu C.I."/>
            <person name="Wu G."/>
            <person name="Yamamoto D."/>
            <person name="Yang H.P."/>
            <person name="Yang S.P."/>
            <person name="Yorke J.A."/>
            <person name="Yoshida K."/>
            <person name="Zdobnov E."/>
            <person name="Zhang P."/>
            <person name="Zhang Y."/>
            <person name="Zimin A.V."/>
            <person name="Baldwin J."/>
            <person name="Abdouelleil A."/>
            <person name="Abdulkadir J."/>
            <person name="Abebe A."/>
            <person name="Abera B."/>
            <person name="Abreu J."/>
            <person name="Acer S.C."/>
            <person name="Aftuck L."/>
            <person name="Alexander A."/>
            <person name="An P."/>
            <person name="Anderson E."/>
            <person name="Anderson S."/>
            <person name="Arachi H."/>
            <person name="Azer M."/>
            <person name="Bachantsang P."/>
            <person name="Barry A."/>
            <person name="Bayul T."/>
            <person name="Berlin A."/>
            <person name="Bessette D."/>
            <person name="Bloom T."/>
            <person name="Blye J."/>
            <person name="Boguslavskiy L."/>
            <person name="Bonnet C."/>
            <person name="Boukhgalter B."/>
            <person name="Bourzgui I."/>
            <person name="Brown A."/>
            <person name="Cahill P."/>
            <person name="Channer S."/>
            <person name="Cheshatsang Y."/>
            <person name="Chuda L."/>
            <person name="Citroen M."/>
            <person name="Collymore A."/>
            <person name="Cooke P."/>
            <person name="Costello M."/>
            <person name="D'Aco K."/>
            <person name="Daza R."/>
            <person name="De Haan G."/>
            <person name="DeGray S."/>
            <person name="DeMaso C."/>
            <person name="Dhargay N."/>
            <person name="Dooley K."/>
            <person name="Dooley E."/>
            <person name="Doricent M."/>
            <person name="Dorje P."/>
            <person name="Dorjee K."/>
            <person name="Dupes A."/>
            <person name="Elong R."/>
            <person name="Falk J."/>
            <person name="Farina A."/>
            <person name="Faro S."/>
            <person name="Ferguson D."/>
            <person name="Fisher S."/>
            <person name="Foley C.D."/>
            <person name="Franke A."/>
            <person name="Friedrich D."/>
            <person name="Gadbois L."/>
            <person name="Gearin G."/>
            <person name="Gearin C.R."/>
            <person name="Giannoukos G."/>
            <person name="Goode T."/>
            <person name="Graham J."/>
            <person name="Grandbois E."/>
            <person name="Grewal S."/>
            <person name="Gyaltsen K."/>
            <person name="Hafez N."/>
            <person name="Hagos B."/>
            <person name="Hall J."/>
            <person name="Henson C."/>
            <person name="Hollinger A."/>
            <person name="Honan T."/>
            <person name="Huard M.D."/>
            <person name="Hughes L."/>
            <person name="Hurhula B."/>
            <person name="Husby M.E."/>
            <person name="Kamat A."/>
            <person name="Kanga B."/>
            <person name="Kashin S."/>
            <person name="Khazanovich D."/>
            <person name="Kisner P."/>
            <person name="Lance K."/>
            <person name="Lara M."/>
            <person name="Lee W."/>
            <person name="Lennon N."/>
            <person name="Letendre F."/>
            <person name="LeVine R."/>
            <person name="Lipovsky A."/>
            <person name="Liu X."/>
            <person name="Liu J."/>
            <person name="Liu S."/>
            <person name="Lokyitsang T."/>
            <person name="Lokyitsang Y."/>
            <person name="Lubonja R."/>
            <person name="Lui A."/>
            <person name="MacDonald P."/>
            <person name="Magnisalis V."/>
            <person name="Maru K."/>
            <person name="Matthews C."/>
            <person name="McCusker W."/>
            <person name="McDonough S."/>
            <person name="Mehta T."/>
            <person name="Meldrim J."/>
            <person name="Meneus L."/>
            <person name="Mihai O."/>
            <person name="Mihalev A."/>
            <person name="Mihova T."/>
            <person name="Mittelman R."/>
            <person name="Mlenga V."/>
            <person name="Montmayeur A."/>
            <person name="Mulrain L."/>
            <person name="Navidi A."/>
            <person name="Naylor J."/>
            <person name="Negash T."/>
            <person name="Nguyen T."/>
            <person name="Nguyen N."/>
            <person name="Nicol R."/>
            <person name="Norbu C."/>
            <person name="Norbu N."/>
            <person name="Novod N."/>
            <person name="O'Neill B."/>
            <person name="Osman S."/>
            <person name="Markiewicz E."/>
            <person name="Oyono O.L."/>
            <person name="Patti C."/>
            <person name="Phunkhang P."/>
            <person name="Pierre F."/>
            <person name="Priest M."/>
            <person name="Raghuraman S."/>
            <person name="Rege F."/>
            <person name="Reyes R."/>
            <person name="Rise C."/>
            <person name="Rogov P."/>
            <person name="Ross K."/>
            <person name="Ryan E."/>
            <person name="Settipalli S."/>
            <person name="Shea T."/>
            <person name="Sherpa N."/>
            <person name="Shi L."/>
            <person name="Shih D."/>
            <person name="Sparrow T."/>
            <person name="Spaulding J."/>
            <person name="Stalker J."/>
            <person name="Stange-Thomann N."/>
            <person name="Stavropoulos S."/>
            <person name="Stone C."/>
            <person name="Strader C."/>
            <person name="Tesfaye S."/>
            <person name="Thomson T."/>
            <person name="Thoulutsang Y."/>
            <person name="Thoulutsang D."/>
            <person name="Topham K."/>
            <person name="Topping I."/>
            <person name="Tsamla T."/>
            <person name="Vassiliev H."/>
            <person name="Vo A."/>
            <person name="Wangchuk T."/>
            <person name="Wangdi T."/>
            <person name="Weiand M."/>
            <person name="Wilkinson J."/>
            <person name="Wilson A."/>
            <person name="Yadav S."/>
            <person name="Young G."/>
            <person name="Yu Q."/>
            <person name="Zembek L."/>
            <person name="Zhong D."/>
            <person name="Zimmer A."/>
            <person name="Zwirko Z."/>
            <person name="Jaffe D.B."/>
            <person name="Alvarez P."/>
            <person name="Brockman W."/>
            <person name="Butler J."/>
            <person name="Chin C."/>
            <person name="Gnerre S."/>
            <person name="Grabherr M."/>
            <person name="Kleber M."/>
            <person name="Mauceli E."/>
            <person name="MacCallum I."/>
        </authorList>
    </citation>
    <scope>NUCLEOTIDE SEQUENCE [LARGE SCALE GENOMIC DNA]</scope>
    <source>
        <strain evidence="3">Tucson 14024-0371.13</strain>
    </source>
</reference>
<protein>
    <recommendedName>
        <fullName evidence="1">MADF domain-containing protein</fullName>
    </recommendedName>
</protein>
<dbReference type="HOGENOM" id="CLU_097680_0_0_1"/>
<evidence type="ECO:0000313" key="2">
    <source>
        <dbReference type="EMBL" id="EDV30001.1"/>
    </source>
</evidence>
<dbReference type="InParanoid" id="B3N1W0"/>
<dbReference type="InterPro" id="IPR039353">
    <property type="entry name" value="TF_Adf1"/>
</dbReference>
<dbReference type="GeneID" id="6502367"/>
<dbReference type="KEGG" id="dan:6502367"/>